<dbReference type="EMBL" id="CP028843">
    <property type="protein sequence ID" value="AWB21209.1"/>
    <property type="molecule type" value="Genomic_DNA"/>
</dbReference>
<protein>
    <submittedName>
        <fullName evidence="1">Uncharacterized protein</fullName>
    </submittedName>
</protein>
<evidence type="ECO:0000313" key="1">
    <source>
        <dbReference type="EMBL" id="AWB21209.1"/>
    </source>
</evidence>
<organism evidence="1 2">
    <name type="scientific">Methylobacterium currus</name>
    <dbReference type="NCBI Taxonomy" id="2051553"/>
    <lineage>
        <taxon>Bacteria</taxon>
        <taxon>Pseudomonadati</taxon>
        <taxon>Pseudomonadota</taxon>
        <taxon>Alphaproteobacteria</taxon>
        <taxon>Hyphomicrobiales</taxon>
        <taxon>Methylobacteriaceae</taxon>
        <taxon>Methylobacterium</taxon>
    </lineage>
</organism>
<evidence type="ECO:0000313" key="2">
    <source>
        <dbReference type="Proteomes" id="UP000244755"/>
    </source>
</evidence>
<dbReference type="KEGG" id="mee:DA075_10025"/>
<accession>A0A2R4WI43</accession>
<dbReference type="AlphaFoldDB" id="A0A2R4WI43"/>
<reference evidence="1 2" key="1">
    <citation type="submission" date="2018-04" db="EMBL/GenBank/DDBJ databases">
        <title>Methylobacterium sp. PR1016A genome.</title>
        <authorList>
            <person name="Park W."/>
        </authorList>
    </citation>
    <scope>NUCLEOTIDE SEQUENCE [LARGE SCALE GENOMIC DNA]</scope>
    <source>
        <strain evidence="1 2">PR1016A</strain>
    </source>
</reference>
<dbReference type="RefSeq" id="WP_099953085.1">
    <property type="nucleotide sequence ID" value="NZ_CP028843.1"/>
</dbReference>
<sequence>MSALFRAADEAARLPSSIRAMIASISPHHRAIQEIIEDLERARRAGADMAQFDDRLGAACEFAAHLSRQLTALRTGDMDAVKLADLDFLKRFAPAGPARLAAE</sequence>
<name>A0A2R4WI43_9HYPH</name>
<gene>
    <name evidence="1" type="ORF">DA075_10025</name>
</gene>
<dbReference type="Proteomes" id="UP000244755">
    <property type="component" value="Chromosome 1"/>
</dbReference>
<keyword evidence="2" id="KW-1185">Reference proteome</keyword>
<proteinExistence type="predicted"/>